<protein>
    <submittedName>
        <fullName evidence="1">Uncharacterized protein</fullName>
    </submittedName>
</protein>
<organism evidence="1 2">
    <name type="scientific">Trapa natans</name>
    <name type="common">Water chestnut</name>
    <dbReference type="NCBI Taxonomy" id="22666"/>
    <lineage>
        <taxon>Eukaryota</taxon>
        <taxon>Viridiplantae</taxon>
        <taxon>Streptophyta</taxon>
        <taxon>Embryophyta</taxon>
        <taxon>Tracheophyta</taxon>
        <taxon>Spermatophyta</taxon>
        <taxon>Magnoliopsida</taxon>
        <taxon>eudicotyledons</taxon>
        <taxon>Gunneridae</taxon>
        <taxon>Pentapetalae</taxon>
        <taxon>rosids</taxon>
        <taxon>malvids</taxon>
        <taxon>Myrtales</taxon>
        <taxon>Lythraceae</taxon>
        <taxon>Trapa</taxon>
    </lineage>
</organism>
<dbReference type="InterPro" id="IPR037176">
    <property type="entry name" value="Osmotin/thaumatin-like_sf"/>
</dbReference>
<name>A0AAN7MSI4_TRANT</name>
<dbReference type="SUPFAM" id="SSF49870">
    <property type="entry name" value="Osmotin, thaumatin-like protein"/>
    <property type="match status" value="1"/>
</dbReference>
<reference evidence="1 2" key="1">
    <citation type="journal article" date="2023" name="Hortic Res">
        <title>Pangenome of water caltrop reveals structural variations and asymmetric subgenome divergence after allopolyploidization.</title>
        <authorList>
            <person name="Zhang X."/>
            <person name="Chen Y."/>
            <person name="Wang L."/>
            <person name="Yuan Y."/>
            <person name="Fang M."/>
            <person name="Shi L."/>
            <person name="Lu R."/>
            <person name="Comes H.P."/>
            <person name="Ma Y."/>
            <person name="Chen Y."/>
            <person name="Huang G."/>
            <person name="Zhou Y."/>
            <person name="Zheng Z."/>
            <person name="Qiu Y."/>
        </authorList>
    </citation>
    <scope>NUCLEOTIDE SEQUENCE [LARGE SCALE GENOMIC DNA]</scope>
    <source>
        <strain evidence="1">F231</strain>
    </source>
</reference>
<dbReference type="Pfam" id="PF00314">
    <property type="entry name" value="Thaumatin"/>
    <property type="match status" value="1"/>
</dbReference>
<dbReference type="InterPro" id="IPR001938">
    <property type="entry name" value="Thaumatin"/>
</dbReference>
<sequence length="106" mass="12289">MVEFILGDVGYYDVSLVDCFNISTIIIPVKYKQNCTTVGCHGDLMKNCLVELALYTSDKSKMKRQYSKRINAALSSESHEHRYRLFPLRLRFHELNVELRKGEGRS</sequence>
<dbReference type="AlphaFoldDB" id="A0AAN7MSI4"/>
<evidence type="ECO:0000313" key="1">
    <source>
        <dbReference type="EMBL" id="KAK4801010.1"/>
    </source>
</evidence>
<proteinExistence type="predicted"/>
<comment type="caution">
    <text evidence="1">The sequence shown here is derived from an EMBL/GenBank/DDBJ whole genome shotgun (WGS) entry which is preliminary data.</text>
</comment>
<keyword evidence="2" id="KW-1185">Reference proteome</keyword>
<dbReference type="EMBL" id="JAXQNO010000003">
    <property type="protein sequence ID" value="KAK4801010.1"/>
    <property type="molecule type" value="Genomic_DNA"/>
</dbReference>
<dbReference type="Gene3D" id="2.60.110.10">
    <property type="entry name" value="Thaumatin"/>
    <property type="match status" value="1"/>
</dbReference>
<gene>
    <name evidence="1" type="ORF">SAY86_021497</name>
</gene>
<dbReference type="Proteomes" id="UP001346149">
    <property type="component" value="Unassembled WGS sequence"/>
</dbReference>
<accession>A0AAN7MSI4</accession>
<evidence type="ECO:0000313" key="2">
    <source>
        <dbReference type="Proteomes" id="UP001346149"/>
    </source>
</evidence>